<feature type="domain" description="SET" evidence="15">
    <location>
        <begin position="934"/>
        <end position="1118"/>
    </location>
</feature>
<dbReference type="GO" id="GO:0003677">
    <property type="term" value="F:DNA binding"/>
    <property type="evidence" value="ECO:0007669"/>
    <property type="project" value="InterPro"/>
</dbReference>
<dbReference type="GO" id="GO:0005634">
    <property type="term" value="C:nucleus"/>
    <property type="evidence" value="ECO:0007669"/>
    <property type="project" value="UniProtKB-SubCell"/>
</dbReference>
<evidence type="ECO:0000256" key="10">
    <source>
        <dbReference type="ARBA" id="ARBA00022833"/>
    </source>
</evidence>
<evidence type="ECO:0000256" key="9">
    <source>
        <dbReference type="ARBA" id="ARBA00022737"/>
    </source>
</evidence>
<evidence type="ECO:0000256" key="1">
    <source>
        <dbReference type="ARBA" id="ARBA00004123"/>
    </source>
</evidence>
<dbReference type="GO" id="GO:0010629">
    <property type="term" value="P:negative regulation of gene expression"/>
    <property type="evidence" value="ECO:0007669"/>
    <property type="project" value="TreeGrafter"/>
</dbReference>
<dbReference type="InterPro" id="IPR003616">
    <property type="entry name" value="Post-SET_dom"/>
</dbReference>
<dbReference type="Pfam" id="PF00856">
    <property type="entry name" value="SET"/>
    <property type="match status" value="1"/>
</dbReference>
<evidence type="ECO:0000256" key="13">
    <source>
        <dbReference type="ARBA" id="ARBA00023242"/>
    </source>
</evidence>
<protein>
    <submittedName>
        <fullName evidence="20">Histone-lysine N-methyltransferase</fullName>
    </submittedName>
</protein>
<keyword evidence="19" id="KW-1185">Reference proteome</keyword>
<dbReference type="InterPro" id="IPR007728">
    <property type="entry name" value="Pre-SET_dom"/>
</dbReference>
<dbReference type="PROSITE" id="PS50982">
    <property type="entry name" value="MBD"/>
    <property type="match status" value="1"/>
</dbReference>
<dbReference type="PROSITE" id="PS50280">
    <property type="entry name" value="SET"/>
    <property type="match status" value="1"/>
</dbReference>
<name>A0A915MH13_MELJA</name>
<evidence type="ECO:0000256" key="12">
    <source>
        <dbReference type="ARBA" id="ARBA00023054"/>
    </source>
</evidence>
<dbReference type="InterPro" id="IPR051516">
    <property type="entry name" value="SETDB_methyltransferase"/>
</dbReference>
<dbReference type="PROSITE" id="PS50867">
    <property type="entry name" value="PRE_SET"/>
    <property type="match status" value="1"/>
</dbReference>
<feature type="domain" description="Post-SET" evidence="17">
    <location>
        <begin position="1127"/>
        <end position="1143"/>
    </location>
</feature>
<keyword evidence="13" id="KW-0539">Nucleus</keyword>
<evidence type="ECO:0000256" key="6">
    <source>
        <dbReference type="ARBA" id="ARBA00022679"/>
    </source>
</evidence>
<proteinExistence type="predicted"/>
<evidence type="ECO:0000313" key="20">
    <source>
        <dbReference type="WBParaSite" id="scaffold4069_cov196.g7590"/>
    </source>
</evidence>
<keyword evidence="5" id="KW-0489">Methyltransferase</keyword>
<evidence type="ECO:0000259" key="18">
    <source>
        <dbReference type="PROSITE" id="PS50982"/>
    </source>
</evidence>
<dbReference type="Proteomes" id="UP000887561">
    <property type="component" value="Unplaced"/>
</dbReference>
<dbReference type="Pfam" id="PF01429">
    <property type="entry name" value="MBD"/>
    <property type="match status" value="1"/>
</dbReference>
<keyword evidence="10" id="KW-0862">Zinc</keyword>
<dbReference type="SUPFAM" id="SSF54171">
    <property type="entry name" value="DNA-binding domain"/>
    <property type="match status" value="1"/>
</dbReference>
<reference evidence="20" key="1">
    <citation type="submission" date="2022-11" db="UniProtKB">
        <authorList>
            <consortium name="WormBaseParasite"/>
        </authorList>
    </citation>
    <scope>IDENTIFICATION</scope>
</reference>
<dbReference type="GO" id="GO:0008270">
    <property type="term" value="F:zinc ion binding"/>
    <property type="evidence" value="ECO:0007669"/>
    <property type="project" value="InterPro"/>
</dbReference>
<evidence type="ECO:0000256" key="14">
    <source>
        <dbReference type="SAM" id="MobiDB-lite"/>
    </source>
</evidence>
<feature type="domain" description="MBD" evidence="18">
    <location>
        <begin position="707"/>
        <end position="788"/>
    </location>
</feature>
<dbReference type="GO" id="GO:0070828">
    <property type="term" value="P:heterochromatin organization"/>
    <property type="evidence" value="ECO:0007669"/>
    <property type="project" value="TreeGrafter"/>
</dbReference>
<feature type="region of interest" description="Disordered" evidence="14">
    <location>
        <begin position="630"/>
        <end position="659"/>
    </location>
</feature>
<keyword evidence="6" id="KW-0808">Transferase</keyword>
<keyword evidence="4" id="KW-0678">Repressor</keyword>
<dbReference type="InterPro" id="IPR041291">
    <property type="entry name" value="TUDOR_5"/>
</dbReference>
<evidence type="ECO:0000256" key="7">
    <source>
        <dbReference type="ARBA" id="ARBA00022691"/>
    </source>
</evidence>
<feature type="compositionally biased region" description="Polar residues" evidence="14">
    <location>
        <begin position="639"/>
        <end position="659"/>
    </location>
</feature>
<comment type="subcellular location">
    <subcellularLocation>
        <location evidence="2">Chromosome</location>
    </subcellularLocation>
    <subcellularLocation>
        <location evidence="1">Nucleus</location>
    </subcellularLocation>
</comment>
<evidence type="ECO:0000313" key="19">
    <source>
        <dbReference type="Proteomes" id="UP000887561"/>
    </source>
</evidence>
<dbReference type="InterPro" id="IPR001739">
    <property type="entry name" value="Methyl_CpG_DNA-bd"/>
</dbReference>
<evidence type="ECO:0000256" key="5">
    <source>
        <dbReference type="ARBA" id="ARBA00022603"/>
    </source>
</evidence>
<keyword evidence="7" id="KW-0949">S-adenosyl-L-methionine</keyword>
<keyword evidence="12" id="KW-0175">Coiled coil</keyword>
<evidence type="ECO:0000256" key="2">
    <source>
        <dbReference type="ARBA" id="ARBA00004286"/>
    </source>
</evidence>
<keyword evidence="11" id="KW-0156">Chromatin regulator</keyword>
<dbReference type="WBParaSite" id="scaffold4069_cov196.g7590">
    <property type="protein sequence ID" value="scaffold4069_cov196.g7590"/>
    <property type="gene ID" value="scaffold4069_cov196.g7590"/>
</dbReference>
<organism evidence="19 20">
    <name type="scientific">Meloidogyne javanica</name>
    <name type="common">Root-knot nematode worm</name>
    <dbReference type="NCBI Taxonomy" id="6303"/>
    <lineage>
        <taxon>Eukaryota</taxon>
        <taxon>Metazoa</taxon>
        <taxon>Ecdysozoa</taxon>
        <taxon>Nematoda</taxon>
        <taxon>Chromadorea</taxon>
        <taxon>Rhabditida</taxon>
        <taxon>Tylenchina</taxon>
        <taxon>Tylenchomorpha</taxon>
        <taxon>Tylenchoidea</taxon>
        <taxon>Meloidogynidae</taxon>
        <taxon>Meloidogyninae</taxon>
        <taxon>Meloidogyne</taxon>
        <taxon>Meloidogyne incognita group</taxon>
    </lineage>
</organism>
<dbReference type="SMART" id="SM00391">
    <property type="entry name" value="MBD"/>
    <property type="match status" value="1"/>
</dbReference>
<evidence type="ECO:0000256" key="3">
    <source>
        <dbReference type="ARBA" id="ARBA00022454"/>
    </source>
</evidence>
<keyword evidence="8" id="KW-0479">Metal-binding</keyword>
<dbReference type="Pfam" id="PF05033">
    <property type="entry name" value="Pre-SET"/>
    <property type="match status" value="1"/>
</dbReference>
<dbReference type="GO" id="GO:0005694">
    <property type="term" value="C:chromosome"/>
    <property type="evidence" value="ECO:0007669"/>
    <property type="project" value="UniProtKB-SubCell"/>
</dbReference>
<keyword evidence="3" id="KW-0158">Chromosome</keyword>
<sequence length="1143" mass="131175">MSFDCLPAECDIKPTTSKLRERIRLLNSEEEQNLLYQTKQLFEKFSTKFDGNKNKNMVRERIRLLNSEEEQNLLYQTKQLFEKFSTKFDGNKNKNRLTDDLIQKIFNLYNNSIIDEIIKNIMDAFNLDIFELVLAICKHLWVDKTKPTDLTKLIKFLALNEYKIIKLIEVLIDGQQINDLDELLSNLLITPCDALLLLTIIWTELEFPSVARLFEPYLTFPPLTSKITNSELQQAEDDFNQLLNEQLDIYSGIDLNFESHVPDHKYNIETFVSDSSESDSENLEDDLVIFNERIKKWPNWLEQELSQANLNEHLILEENQFYFAPISKLNSEVHRNGFAKCKLIKKDSVGLCQVKGFLLSEDTTATSLLQSSQLAMGDAPTIRCPEGTRVVALCKRGAIKIGSLLASYFEGTIAVKPFSQNRFEYLVFFDNGIDAYVKPTDIRLMFNQPLDDNQKFQPRLAFKNIANSTRAEFIRHYLACYPDWPLIQLKKTENMQRILAIRNGLNDSAFVLDVDRQLALLRFPGMNKAAWPSIQSNVVKNIKDCVVINCKEHAHNDEWVYRGNPLRFPTLALSTNYNQHSTQNNNQNTQQNLSGRPLVRTGRKMGQFEMAHPLNSVDLYKSFQIMQEIRHQTARKSSKQQSIELPPMQTRSSGTLSKRKQLTSNEHIVIPKWICPKNFHKSSGNVTTRLTCSPVCLSSIKVTKYPDRYHSPYSIPLLNGWARLTLNLACDSNTKSSVKKYFTVKKKIVYKTPCGIQLSFIEQIAEYLQLTKQQNLSIDMFTFDPQVKPEIRIKLANVVLEDFTSGQEAIPIPLVNAAENAPLPDMIYRPRRTGIKRLEPGGNKLVEESISPFFCTGCTCIDDCTSDNCECRQLTIEAQNQLSESLKVPKSSPKGYNHRRLENKHISGIYECNSNCKCNRLTCFNRVVQQDLQIPLSLFMTGDKGWGVRTLVDIPEGTFVCTYAGELIDEEVADSLQNDIYFADLDLIDVVEREKRQQGIDYITDEGYGDDEVSETQKSRNVSEIDLTYEDDDEAFVEPSTIKPWKDKEFQDYFGKNFLFVVDAAKTGNIGRFLNHSCEPNCQIQHCLVDTHDLRFPWCAFFTTKFVKAGQEITWDYMYEIGSVANKVILCSCGSNNCRGRLL</sequence>
<dbReference type="InterPro" id="IPR046341">
    <property type="entry name" value="SET_dom_sf"/>
</dbReference>
<dbReference type="GO" id="GO:0032259">
    <property type="term" value="P:methylation"/>
    <property type="evidence" value="ECO:0007669"/>
    <property type="project" value="UniProtKB-KW"/>
</dbReference>
<dbReference type="Gene3D" id="2.170.270.10">
    <property type="entry name" value="SET domain"/>
    <property type="match status" value="1"/>
</dbReference>
<dbReference type="PANTHER" id="PTHR46024">
    <property type="entry name" value="HISTONE-LYSINE N-METHYLTRANSFERASE EGGLESS"/>
    <property type="match status" value="1"/>
</dbReference>
<evidence type="ECO:0000256" key="11">
    <source>
        <dbReference type="ARBA" id="ARBA00022853"/>
    </source>
</evidence>
<dbReference type="SMART" id="SM00468">
    <property type="entry name" value="PreSET"/>
    <property type="match status" value="1"/>
</dbReference>
<dbReference type="SUPFAM" id="SSF82199">
    <property type="entry name" value="SET domain"/>
    <property type="match status" value="1"/>
</dbReference>
<dbReference type="Pfam" id="PF18359">
    <property type="entry name" value="Tudor_5"/>
    <property type="match status" value="1"/>
</dbReference>
<evidence type="ECO:0000256" key="8">
    <source>
        <dbReference type="ARBA" id="ARBA00022723"/>
    </source>
</evidence>
<dbReference type="AlphaFoldDB" id="A0A915MH13"/>
<dbReference type="SMART" id="SM00317">
    <property type="entry name" value="SET"/>
    <property type="match status" value="1"/>
</dbReference>
<dbReference type="InterPro" id="IPR016177">
    <property type="entry name" value="DNA-bd_dom_sf"/>
</dbReference>
<evidence type="ECO:0000259" key="16">
    <source>
        <dbReference type="PROSITE" id="PS50867"/>
    </source>
</evidence>
<keyword evidence="9" id="KW-0677">Repeat</keyword>
<feature type="domain" description="Pre-SET" evidence="16">
    <location>
        <begin position="856"/>
        <end position="931"/>
    </location>
</feature>
<accession>A0A915MH13</accession>
<dbReference type="GO" id="GO:0046974">
    <property type="term" value="F:histone H3K9 methyltransferase activity"/>
    <property type="evidence" value="ECO:0007669"/>
    <property type="project" value="TreeGrafter"/>
</dbReference>
<evidence type="ECO:0000256" key="4">
    <source>
        <dbReference type="ARBA" id="ARBA00022491"/>
    </source>
</evidence>
<dbReference type="InterPro" id="IPR001214">
    <property type="entry name" value="SET_dom"/>
</dbReference>
<evidence type="ECO:0000259" key="15">
    <source>
        <dbReference type="PROSITE" id="PS50280"/>
    </source>
</evidence>
<dbReference type="PANTHER" id="PTHR46024:SF1">
    <property type="entry name" value="HISTONE-LYSINE N-METHYLTRANSFERASE EGGLESS"/>
    <property type="match status" value="1"/>
</dbReference>
<evidence type="ECO:0000259" key="17">
    <source>
        <dbReference type="PROSITE" id="PS50868"/>
    </source>
</evidence>
<dbReference type="PROSITE" id="PS50868">
    <property type="entry name" value="POST_SET"/>
    <property type="match status" value="1"/>
</dbReference>